<dbReference type="Proteomes" id="UP000054477">
    <property type="component" value="Unassembled WGS sequence"/>
</dbReference>
<reference evidence="3" key="2">
    <citation type="submission" date="2015-01" db="EMBL/GenBank/DDBJ databases">
        <title>Evolutionary Origins and Diversification of the Mycorrhizal Mutualists.</title>
        <authorList>
            <consortium name="DOE Joint Genome Institute"/>
            <consortium name="Mycorrhizal Genomics Consortium"/>
            <person name="Kohler A."/>
            <person name="Kuo A."/>
            <person name="Nagy L.G."/>
            <person name="Floudas D."/>
            <person name="Copeland A."/>
            <person name="Barry K.W."/>
            <person name="Cichocki N."/>
            <person name="Veneault-Fourrey C."/>
            <person name="LaButti K."/>
            <person name="Lindquist E.A."/>
            <person name="Lipzen A."/>
            <person name="Lundell T."/>
            <person name="Morin E."/>
            <person name="Murat C."/>
            <person name="Riley R."/>
            <person name="Ohm R."/>
            <person name="Sun H."/>
            <person name="Tunlid A."/>
            <person name="Henrissat B."/>
            <person name="Grigoriev I.V."/>
            <person name="Hibbett D.S."/>
            <person name="Martin F."/>
        </authorList>
    </citation>
    <scope>NUCLEOTIDE SEQUENCE [LARGE SCALE GENOMIC DNA]</scope>
    <source>
        <strain evidence="3">LaAM-08-1</strain>
    </source>
</reference>
<keyword evidence="1" id="KW-0732">Signal</keyword>
<reference evidence="2 3" key="1">
    <citation type="submission" date="2014-04" db="EMBL/GenBank/DDBJ databases">
        <authorList>
            <consortium name="DOE Joint Genome Institute"/>
            <person name="Kuo A."/>
            <person name="Kohler A."/>
            <person name="Nagy L.G."/>
            <person name="Floudas D."/>
            <person name="Copeland A."/>
            <person name="Barry K.W."/>
            <person name="Cichocki N."/>
            <person name="Veneault-Fourrey C."/>
            <person name="LaButti K."/>
            <person name="Lindquist E.A."/>
            <person name="Lipzen A."/>
            <person name="Lundell T."/>
            <person name="Morin E."/>
            <person name="Murat C."/>
            <person name="Sun H."/>
            <person name="Tunlid A."/>
            <person name="Henrissat B."/>
            <person name="Grigoriev I.V."/>
            <person name="Hibbett D.S."/>
            <person name="Martin F."/>
            <person name="Nordberg H.P."/>
            <person name="Cantor M.N."/>
            <person name="Hua S.X."/>
        </authorList>
    </citation>
    <scope>NUCLEOTIDE SEQUENCE [LARGE SCALE GENOMIC DNA]</scope>
    <source>
        <strain evidence="2 3">LaAM-08-1</strain>
    </source>
</reference>
<gene>
    <name evidence="2" type="ORF">K443DRAFT_687046</name>
</gene>
<dbReference type="HOGENOM" id="CLU_2948115_0_0_1"/>
<protein>
    <submittedName>
        <fullName evidence="2">Uncharacterized protein</fullName>
    </submittedName>
</protein>
<organism evidence="2 3">
    <name type="scientific">Laccaria amethystina LaAM-08-1</name>
    <dbReference type="NCBI Taxonomy" id="1095629"/>
    <lineage>
        <taxon>Eukaryota</taxon>
        <taxon>Fungi</taxon>
        <taxon>Dikarya</taxon>
        <taxon>Basidiomycota</taxon>
        <taxon>Agaricomycotina</taxon>
        <taxon>Agaricomycetes</taxon>
        <taxon>Agaricomycetidae</taxon>
        <taxon>Agaricales</taxon>
        <taxon>Agaricineae</taxon>
        <taxon>Hydnangiaceae</taxon>
        <taxon>Laccaria</taxon>
    </lineage>
</organism>
<feature type="non-terminal residue" evidence="2">
    <location>
        <position position="1"/>
    </location>
</feature>
<feature type="signal peptide" evidence="1">
    <location>
        <begin position="1"/>
        <end position="18"/>
    </location>
</feature>
<evidence type="ECO:0000313" key="3">
    <source>
        <dbReference type="Proteomes" id="UP000054477"/>
    </source>
</evidence>
<feature type="chain" id="PRO_5002205418" evidence="1">
    <location>
        <begin position="19"/>
        <end position="60"/>
    </location>
</feature>
<sequence length="60" mass="6647">QTLKFLVLPAFHAPTCLGFCDSDVLFSVLWSSGVLALPAHETRSYRGLCCNVHLSHRSML</sequence>
<proteinExistence type="predicted"/>
<accession>A0A0C9WL29</accession>
<keyword evidence="3" id="KW-1185">Reference proteome</keyword>
<dbReference type="AlphaFoldDB" id="A0A0C9WL29"/>
<evidence type="ECO:0000313" key="2">
    <source>
        <dbReference type="EMBL" id="KIJ89930.1"/>
    </source>
</evidence>
<evidence type="ECO:0000256" key="1">
    <source>
        <dbReference type="SAM" id="SignalP"/>
    </source>
</evidence>
<dbReference type="EMBL" id="KN839358">
    <property type="protein sequence ID" value="KIJ89930.1"/>
    <property type="molecule type" value="Genomic_DNA"/>
</dbReference>
<name>A0A0C9WL29_9AGAR</name>